<comment type="caution">
    <text evidence="1">The sequence shown here is derived from an EMBL/GenBank/DDBJ whole genome shotgun (WGS) entry which is preliminary data.</text>
</comment>
<proteinExistence type="predicted"/>
<reference evidence="1" key="1">
    <citation type="journal article" date="2015" name="Nature">
        <title>Complex archaea that bridge the gap between prokaryotes and eukaryotes.</title>
        <authorList>
            <person name="Spang A."/>
            <person name="Saw J.H."/>
            <person name="Jorgensen S.L."/>
            <person name="Zaremba-Niedzwiedzka K."/>
            <person name="Martijn J."/>
            <person name="Lind A.E."/>
            <person name="van Eijk R."/>
            <person name="Schleper C."/>
            <person name="Guy L."/>
            <person name="Ettema T.J."/>
        </authorList>
    </citation>
    <scope>NUCLEOTIDE SEQUENCE</scope>
</reference>
<sequence length="189" mass="20539">ESGECVAAVTDGRRMLQIRWNDEEAWRRFPTIPGVSYNPVKGFAIIADAKFCLAVAERLGGENAPPKRRYVLLDESAKGGVVRMATNDGYATIIATAPAAGDSFLNIESIIPEYTVGKDANVIGLYPEVFAESMKVLAEAVESTKIDQGVRVIFPNDRKKQVLMRAKGEEACGIAVVMPCNIDGEVECR</sequence>
<organism evidence="1">
    <name type="scientific">marine sediment metagenome</name>
    <dbReference type="NCBI Taxonomy" id="412755"/>
    <lineage>
        <taxon>unclassified sequences</taxon>
        <taxon>metagenomes</taxon>
        <taxon>ecological metagenomes</taxon>
    </lineage>
</organism>
<gene>
    <name evidence="1" type="ORF">LCGC14_3062460</name>
</gene>
<protein>
    <submittedName>
        <fullName evidence="1">Uncharacterized protein</fullName>
    </submittedName>
</protein>
<accession>A0A0F8X6R3</accession>
<dbReference type="AlphaFoldDB" id="A0A0F8X6R3"/>
<name>A0A0F8X6R3_9ZZZZ</name>
<dbReference type="EMBL" id="LAZR01064889">
    <property type="protein sequence ID" value="KKK56645.1"/>
    <property type="molecule type" value="Genomic_DNA"/>
</dbReference>
<evidence type="ECO:0000313" key="1">
    <source>
        <dbReference type="EMBL" id="KKK56645.1"/>
    </source>
</evidence>
<feature type="non-terminal residue" evidence="1">
    <location>
        <position position="1"/>
    </location>
</feature>